<evidence type="ECO:0000313" key="2">
    <source>
        <dbReference type="Proteomes" id="UP000032142"/>
    </source>
</evidence>
<gene>
    <name evidence="1" type="ORF">F383_24481</name>
</gene>
<name>A0A0B0MKB3_GOSAR</name>
<dbReference type="Proteomes" id="UP000032142">
    <property type="component" value="Unassembled WGS sequence"/>
</dbReference>
<organism evidence="1 2">
    <name type="scientific">Gossypium arboreum</name>
    <name type="common">Tree cotton</name>
    <name type="synonym">Gossypium nanking</name>
    <dbReference type="NCBI Taxonomy" id="29729"/>
    <lineage>
        <taxon>Eukaryota</taxon>
        <taxon>Viridiplantae</taxon>
        <taxon>Streptophyta</taxon>
        <taxon>Embryophyta</taxon>
        <taxon>Tracheophyta</taxon>
        <taxon>Spermatophyta</taxon>
        <taxon>Magnoliopsida</taxon>
        <taxon>eudicotyledons</taxon>
        <taxon>Gunneridae</taxon>
        <taxon>Pentapetalae</taxon>
        <taxon>rosids</taxon>
        <taxon>malvids</taxon>
        <taxon>Malvales</taxon>
        <taxon>Malvaceae</taxon>
        <taxon>Malvoideae</taxon>
        <taxon>Gossypium</taxon>
    </lineage>
</organism>
<keyword evidence="2" id="KW-1185">Reference proteome</keyword>
<protein>
    <submittedName>
        <fullName evidence="1">Uncharacterized protein</fullName>
    </submittedName>
</protein>
<comment type="caution">
    <text evidence="1">The sequence shown here is derived from an EMBL/GenBank/DDBJ whole genome shotgun (WGS) entry which is preliminary data.</text>
</comment>
<dbReference type="AlphaFoldDB" id="A0A0B0MKB3"/>
<accession>A0A0B0MKB3</accession>
<evidence type="ECO:0000313" key="1">
    <source>
        <dbReference type="EMBL" id="KHG02608.1"/>
    </source>
</evidence>
<dbReference type="EMBL" id="JRRC01280560">
    <property type="protein sequence ID" value="KHG02608.1"/>
    <property type="molecule type" value="Genomic_DNA"/>
</dbReference>
<sequence>MSRTWHRHYTLCLRLSNYSIVF</sequence>
<reference evidence="2" key="1">
    <citation type="submission" date="2014-09" db="EMBL/GenBank/DDBJ databases">
        <authorList>
            <person name="Mudge J."/>
            <person name="Ramaraj T."/>
            <person name="Lindquist I.E."/>
            <person name="Bharti A.K."/>
            <person name="Sundararajan A."/>
            <person name="Cameron C.T."/>
            <person name="Woodward J.E."/>
            <person name="May G.D."/>
            <person name="Brubaker C."/>
            <person name="Broadhvest J."/>
            <person name="Wilkins T.A."/>
        </authorList>
    </citation>
    <scope>NUCLEOTIDE SEQUENCE</scope>
    <source>
        <strain evidence="2">cv. AKA8401</strain>
    </source>
</reference>
<proteinExistence type="predicted"/>